<dbReference type="RefSeq" id="WP_007251862.1">
    <property type="nucleotide sequence ID" value="NZ_CP047260.1"/>
</dbReference>
<dbReference type="AlphaFoldDB" id="A0A8T8C1L2"/>
<feature type="compositionally biased region" description="Pro residues" evidence="1">
    <location>
        <begin position="530"/>
        <end position="586"/>
    </location>
</feature>
<dbReference type="Pfam" id="PF03797">
    <property type="entry name" value="Autotransporter"/>
    <property type="match status" value="1"/>
</dbReference>
<reference evidence="3 4" key="1">
    <citation type="journal article" date="2011" name="PLoS Pathog.">
        <title>Dynamic evolution of pathogenicity revealed by sequencing and comparative genomics of 19 Pseudomonas syringae isolates.</title>
        <authorList>
            <person name="Baltrus D.A."/>
            <person name="Nishimura M.T."/>
            <person name="Romanchuk A."/>
            <person name="Chang J.H."/>
            <person name="Mukhtar M.S."/>
            <person name="Cherkis K."/>
            <person name="Roach J."/>
            <person name="Grant S.R."/>
            <person name="Jones C.D."/>
            <person name="Dangl J.L."/>
        </authorList>
    </citation>
    <scope>NUCLEOTIDE SEQUENCE [LARGE SCALE GENOMIC DNA]</scope>
    <source>
        <strain evidence="3 4">ES4326</strain>
    </source>
</reference>
<feature type="compositionally biased region" description="Acidic residues" evidence="1">
    <location>
        <begin position="519"/>
        <end position="529"/>
    </location>
</feature>
<dbReference type="Gene3D" id="2.40.128.130">
    <property type="entry name" value="Autotransporter beta-domain"/>
    <property type="match status" value="1"/>
</dbReference>
<organism evidence="3 4">
    <name type="scientific">Pseudomonas syringae pv. maculicola str. ES4326</name>
    <dbReference type="NCBI Taxonomy" id="629265"/>
    <lineage>
        <taxon>Bacteria</taxon>
        <taxon>Pseudomonadati</taxon>
        <taxon>Pseudomonadota</taxon>
        <taxon>Gammaproteobacteria</taxon>
        <taxon>Pseudomonadales</taxon>
        <taxon>Pseudomonadaceae</taxon>
        <taxon>Pseudomonas</taxon>
    </lineage>
</organism>
<gene>
    <name evidence="3" type="ORF">PMA4326_011560</name>
</gene>
<dbReference type="SUPFAM" id="SSF103515">
    <property type="entry name" value="Autotransporter"/>
    <property type="match status" value="1"/>
</dbReference>
<evidence type="ECO:0000313" key="3">
    <source>
        <dbReference type="EMBL" id="QHE97187.1"/>
    </source>
</evidence>
<name>A0A8T8C1L2_PSEYM</name>
<dbReference type="EMBL" id="CP047260">
    <property type="protein sequence ID" value="QHE97187.1"/>
    <property type="molecule type" value="Genomic_DNA"/>
</dbReference>
<dbReference type="CDD" id="cd01344">
    <property type="entry name" value="PL2_Passenger_AT"/>
    <property type="match status" value="1"/>
</dbReference>
<dbReference type="InterPro" id="IPR005546">
    <property type="entry name" value="Autotransporte_beta"/>
</dbReference>
<evidence type="ECO:0000313" key="4">
    <source>
        <dbReference type="Proteomes" id="UP000003811"/>
    </source>
</evidence>
<sequence length="927" mass="97397">MSNRVISLRYTHKVLPFLILIIVPPHVEGACNPGAQNENGVSICDSGTSAAFTGLTGNHILIFPAGGTGIVAGNIIYGQGVDSIEMQSGRIQGNITQAAGVDRFILTAGEISGDLNQGNDPDDFVMSGGTLGSLAQGDGLDTFLMSGGTINRAFEDGDRAVMTGGTIGRVDMKLDNNVFEMSGGSIINNLVTGFGRDTITLSGGSIGGAVSVSGGDDQITISGGEIRGGIRASFGNDSFNWLNGGYVRTSVAMADGNDTARLYNLSEYFLSASSLLDGGPGDDVLTFDNTHSARPERYANWETVSLENSTQLDLAGKLILGDSVSNTGVLNVGAGSTLTSVSSGSVVPFNATSRATLNNAGTLDLSGSPLTNTLLIRGNYTGQDGRLLLRSVLGDETSPSDRLVVAQGHIGGSTSMTVSNLGGPGALTWGNGIEVVEASEGATSDSAAFRLQNSLSVGAYQYYLFKGGATAGSENSWYLRSAVISPAEPAPVIPPEPAPVTPPAPEPVPEPNPGPEPQPEPEPEPEPEPQPEPQPEPAPTPIPIPIPTPTPEPTPTPAPSPTPVPGPTPTPTPIVPPANPPPQPPALALPVPALGTPPLPAPVPGAPPIILYRPEVATYAAVSPAAAALASSSLGTFHERQGDQRLLTQSGVTPAGWARVFGSDVRQQWAGDVSPALDASSKGYQIGHDLYAWQMANEWSQRVGLFVAHNRLDGRVKGFAGGFEERRTGRMKLTGDSLGAYWTLIAPSGGYVDAVAMGTRLDGYSRSDRGLRIDTEGHALSLSLETGYPLPLSSRWVVEPQAQIIHQRIRLDDQHDGISRIGFDNQRHTTLRIGTRFKGSYQIRKMPIEPYLRANLWRNADGHDAVTFDRVQQIRTEHRSTTASLGGGMAAKMSSATSLYWEANYSRDLHNHDRNGVSASLGARLAW</sequence>
<dbReference type="Proteomes" id="UP000003811">
    <property type="component" value="Chromosome"/>
</dbReference>
<dbReference type="SMART" id="SM00869">
    <property type="entry name" value="Autotransporter"/>
    <property type="match status" value="1"/>
</dbReference>
<evidence type="ECO:0000259" key="2">
    <source>
        <dbReference type="PROSITE" id="PS51208"/>
    </source>
</evidence>
<feature type="compositionally biased region" description="Pro residues" evidence="1">
    <location>
        <begin position="493"/>
        <end position="518"/>
    </location>
</feature>
<dbReference type="InterPro" id="IPR011050">
    <property type="entry name" value="Pectin_lyase_fold/virulence"/>
</dbReference>
<accession>A0A8T8C1L2</accession>
<dbReference type="Pfam" id="PF18883">
    <property type="entry name" value="AC_1"/>
    <property type="match status" value="1"/>
</dbReference>
<feature type="domain" description="Autotransporter" evidence="2">
    <location>
        <begin position="649"/>
        <end position="927"/>
    </location>
</feature>
<dbReference type="InterPro" id="IPR036709">
    <property type="entry name" value="Autotransporte_beta_dom_sf"/>
</dbReference>
<dbReference type="SUPFAM" id="SSF51126">
    <property type="entry name" value="Pectin lyase-like"/>
    <property type="match status" value="1"/>
</dbReference>
<proteinExistence type="predicted"/>
<dbReference type="InterPro" id="IPR006315">
    <property type="entry name" value="OM_autotransptr_brl_dom"/>
</dbReference>
<dbReference type="PROSITE" id="PS51208">
    <property type="entry name" value="AUTOTRANSPORTER"/>
    <property type="match status" value="1"/>
</dbReference>
<protein>
    <submittedName>
        <fullName evidence="3">Autotransporter outer membrane beta-barrel domain-containing protein</fullName>
    </submittedName>
</protein>
<dbReference type="InterPro" id="IPR012332">
    <property type="entry name" value="Autotransporter_pectin_lyase_C"/>
</dbReference>
<dbReference type="GeneID" id="64465920"/>
<dbReference type="NCBIfam" id="TIGR01414">
    <property type="entry name" value="autotrans_barl"/>
    <property type="match status" value="1"/>
</dbReference>
<feature type="region of interest" description="Disordered" evidence="1">
    <location>
        <begin position="493"/>
        <end position="586"/>
    </location>
</feature>
<dbReference type="GO" id="GO:0019867">
    <property type="term" value="C:outer membrane"/>
    <property type="evidence" value="ECO:0007669"/>
    <property type="project" value="InterPro"/>
</dbReference>
<dbReference type="Gene3D" id="2.160.20.20">
    <property type="match status" value="1"/>
</dbReference>
<evidence type="ECO:0000256" key="1">
    <source>
        <dbReference type="SAM" id="MobiDB-lite"/>
    </source>
</evidence>
<dbReference type="InterPro" id="IPR043990">
    <property type="entry name" value="AC_1"/>
</dbReference>